<accession>A0ABY7D0Z7</accession>
<dbReference type="Gene3D" id="3.40.140.10">
    <property type="entry name" value="Cytidine Deaminase, domain 2"/>
    <property type="match status" value="1"/>
</dbReference>
<dbReference type="Pfam" id="PF08969">
    <property type="entry name" value="USP8_dimer"/>
    <property type="match status" value="1"/>
</dbReference>
<evidence type="ECO:0000313" key="4">
    <source>
        <dbReference type="Proteomes" id="UP001164743"/>
    </source>
</evidence>
<feature type="region of interest" description="Disordered" evidence="1">
    <location>
        <begin position="357"/>
        <end position="379"/>
    </location>
</feature>
<dbReference type="PANTHER" id="PTHR12947">
    <property type="entry name" value="AMSH-LIKE PROTEASE"/>
    <property type="match status" value="1"/>
</dbReference>
<keyword evidence="4" id="KW-1185">Reference proteome</keyword>
<dbReference type="EMBL" id="CP110431">
    <property type="protein sequence ID" value="WAQ89690.1"/>
    <property type="molecule type" value="Genomic_DNA"/>
</dbReference>
<evidence type="ECO:0000313" key="3">
    <source>
        <dbReference type="EMBL" id="WAQ89690.1"/>
    </source>
</evidence>
<feature type="compositionally biased region" description="Low complexity" evidence="1">
    <location>
        <begin position="147"/>
        <end position="170"/>
    </location>
</feature>
<evidence type="ECO:0000259" key="2">
    <source>
        <dbReference type="PROSITE" id="PS50249"/>
    </source>
</evidence>
<sequence>MMAYPRSVEQLSSIAQLPFDRRLPIKSYVRSCEMLYQQARVHQENEQAELAYIYLYRAERITQHDLPSHPEYGALPPGYRAQLKADAAKYRNALEPIRARLAPGPDPLLQTQSQSPLDDWTLVEPPRHYEPLRKSSWQPPAIRPKLPRTSRSSASPSTTTRSSSASSLPSDRNPLAWPVELGNGLGQRMSVARSLDPPQPQSSSSSRPDPPPRTATAGTTFRHPALYDLPDPIPSPTLDRPSASSGGPTSPKKPVSHPLTFARFARSSDALPASEGPSRASAPPPLSSSFRNLLRPRRLSWTAASSKPAARRDSLTDWPSSWRWLRNLKLSPPVPTPTAPVSAAIYADIPATSPLYSVPPSRTQSATKGTDHGRRRPMTCPADLKGGKLVVDTLLIPKQRSTADTCHTVDEAATFAFQSRAGLMTLGWIHTHPTQTCFMSSVDLHNHLSYQLMLPEAVAIVCSPFKQPSVGVYTLTEPHGLHTIRSCVMKPDAFHPHPQDDDPARPIYTTPDARLFAFGGQDQRMDLDIVDLR</sequence>
<dbReference type="InterPro" id="IPR000555">
    <property type="entry name" value="JAMM/MPN+_dom"/>
</dbReference>
<proteinExistence type="predicted"/>
<dbReference type="PROSITE" id="PS50249">
    <property type="entry name" value="MPN"/>
    <property type="match status" value="1"/>
</dbReference>
<organism evidence="3 4">
    <name type="scientific">Puccinia triticina</name>
    <dbReference type="NCBI Taxonomy" id="208348"/>
    <lineage>
        <taxon>Eukaryota</taxon>
        <taxon>Fungi</taxon>
        <taxon>Dikarya</taxon>
        <taxon>Basidiomycota</taxon>
        <taxon>Pucciniomycotina</taxon>
        <taxon>Pucciniomycetes</taxon>
        <taxon>Pucciniales</taxon>
        <taxon>Pucciniaceae</taxon>
        <taxon>Puccinia</taxon>
    </lineage>
</organism>
<evidence type="ECO:0000256" key="1">
    <source>
        <dbReference type="SAM" id="MobiDB-lite"/>
    </source>
</evidence>
<dbReference type="Proteomes" id="UP001164743">
    <property type="component" value="Chromosome 11A"/>
</dbReference>
<dbReference type="SUPFAM" id="SSF102712">
    <property type="entry name" value="JAB1/MPN domain"/>
    <property type="match status" value="1"/>
</dbReference>
<dbReference type="Pfam" id="PF01398">
    <property type="entry name" value="JAB"/>
    <property type="match status" value="1"/>
</dbReference>
<dbReference type="Gene3D" id="1.20.58.80">
    <property type="entry name" value="Phosphotransferase system, lactose/cellobiose-type IIA subunit"/>
    <property type="match status" value="1"/>
</dbReference>
<reference evidence="3" key="1">
    <citation type="submission" date="2022-10" db="EMBL/GenBank/DDBJ databases">
        <title>Puccinia triticina Genome sequencing and assembly.</title>
        <authorList>
            <person name="Li C."/>
        </authorList>
    </citation>
    <scope>NUCLEOTIDE SEQUENCE</scope>
    <source>
        <strain evidence="3">Pt15</strain>
    </source>
</reference>
<feature type="region of interest" description="Disordered" evidence="1">
    <location>
        <begin position="101"/>
        <end position="257"/>
    </location>
</feature>
<dbReference type="GeneID" id="77802178"/>
<dbReference type="InterPro" id="IPR015063">
    <property type="entry name" value="USP8_dimer"/>
</dbReference>
<dbReference type="RefSeq" id="XP_053025245.1">
    <property type="nucleotide sequence ID" value="XM_053161283.1"/>
</dbReference>
<gene>
    <name evidence="3" type="ORF">PtA15_11A381</name>
</gene>
<dbReference type="InterPro" id="IPR037518">
    <property type="entry name" value="MPN"/>
</dbReference>
<dbReference type="PANTHER" id="PTHR12947:SF13">
    <property type="entry name" value="FI19924P1"/>
    <property type="match status" value="1"/>
</dbReference>
<name>A0ABY7D0Z7_9BASI</name>
<feature type="region of interest" description="Disordered" evidence="1">
    <location>
        <begin position="269"/>
        <end position="291"/>
    </location>
</feature>
<feature type="domain" description="MPN" evidence="2">
    <location>
        <begin position="339"/>
        <end position="482"/>
    </location>
</feature>
<protein>
    <recommendedName>
        <fullName evidence="2">MPN domain-containing protein</fullName>
    </recommendedName>
</protein>